<dbReference type="Pfam" id="PF15985">
    <property type="entry name" value="KH_6"/>
    <property type="match status" value="1"/>
</dbReference>
<keyword evidence="4" id="KW-0963">Cytoplasm</keyword>
<dbReference type="InterPro" id="IPR004088">
    <property type="entry name" value="KH_dom_type_1"/>
</dbReference>
<keyword evidence="6" id="KW-0271">Exosome</keyword>
<dbReference type="GO" id="GO:0034475">
    <property type="term" value="P:U4 snRNA 3'-end processing"/>
    <property type="evidence" value="ECO:0007669"/>
    <property type="project" value="TreeGrafter"/>
</dbReference>
<dbReference type="InterPro" id="IPR036612">
    <property type="entry name" value="KH_dom_type_1_sf"/>
</dbReference>
<dbReference type="GO" id="GO:0071035">
    <property type="term" value="P:nuclear polyadenylation-dependent rRNA catabolic process"/>
    <property type="evidence" value="ECO:0007669"/>
    <property type="project" value="TreeGrafter"/>
</dbReference>
<dbReference type="CDD" id="cd22526">
    <property type="entry name" value="KH-I_Rrp40"/>
    <property type="match status" value="1"/>
</dbReference>
<dbReference type="GO" id="GO:0005730">
    <property type="term" value="C:nucleolus"/>
    <property type="evidence" value="ECO:0007669"/>
    <property type="project" value="UniProtKB-SubCell"/>
</dbReference>
<dbReference type="AlphaFoldDB" id="A0A8S1JE68"/>
<dbReference type="GO" id="GO:0000176">
    <property type="term" value="C:nuclear exosome (RNase complex)"/>
    <property type="evidence" value="ECO:0007669"/>
    <property type="project" value="TreeGrafter"/>
</dbReference>
<dbReference type="CDD" id="cd05790">
    <property type="entry name" value="S1_Rrp40"/>
    <property type="match status" value="1"/>
</dbReference>
<proteinExistence type="inferred from homology"/>
<dbReference type="FunFam" id="2.40.50.140:FF:000127">
    <property type="entry name" value="Exosome complex component RRP40"/>
    <property type="match status" value="1"/>
</dbReference>
<evidence type="ECO:0000256" key="8">
    <source>
        <dbReference type="ARBA" id="ARBA00023242"/>
    </source>
</evidence>
<dbReference type="SUPFAM" id="SSF50249">
    <property type="entry name" value="Nucleic acid-binding proteins"/>
    <property type="match status" value="1"/>
</dbReference>
<comment type="caution">
    <text evidence="11">The sequence shown here is derived from an EMBL/GenBank/DDBJ whole genome shotgun (WGS) entry which is preliminary data.</text>
</comment>
<keyword evidence="7" id="KW-0694">RNA-binding</keyword>
<reference evidence="11" key="1">
    <citation type="submission" date="2020-12" db="EMBL/GenBank/DDBJ databases">
        <authorList>
            <person name="Iha C."/>
        </authorList>
    </citation>
    <scope>NUCLEOTIDE SEQUENCE</scope>
</reference>
<dbReference type="Pfam" id="PF21262">
    <property type="entry name" value="RRP40_S1"/>
    <property type="match status" value="1"/>
</dbReference>
<evidence type="ECO:0000313" key="11">
    <source>
        <dbReference type="EMBL" id="CAD7704552.1"/>
    </source>
</evidence>
<dbReference type="GO" id="GO:0000177">
    <property type="term" value="C:cytoplasmic exosome (RNase complex)"/>
    <property type="evidence" value="ECO:0007669"/>
    <property type="project" value="TreeGrafter"/>
</dbReference>
<comment type="similarity">
    <text evidence="3">Belongs to the RRP40 family.</text>
</comment>
<protein>
    <recommendedName>
        <fullName evidence="9">Ribosomal RNA-processing protein 40</fullName>
    </recommendedName>
</protein>
<organism evidence="11 12">
    <name type="scientific">Ostreobium quekettii</name>
    <dbReference type="NCBI Taxonomy" id="121088"/>
    <lineage>
        <taxon>Eukaryota</taxon>
        <taxon>Viridiplantae</taxon>
        <taxon>Chlorophyta</taxon>
        <taxon>core chlorophytes</taxon>
        <taxon>Ulvophyceae</taxon>
        <taxon>TCBD clade</taxon>
        <taxon>Bryopsidales</taxon>
        <taxon>Ostreobineae</taxon>
        <taxon>Ostreobiaceae</taxon>
        <taxon>Ostreobium</taxon>
    </lineage>
</organism>
<dbReference type="GO" id="GO:0071038">
    <property type="term" value="P:TRAMP-dependent tRNA surveillance pathway"/>
    <property type="evidence" value="ECO:0007669"/>
    <property type="project" value="TreeGrafter"/>
</dbReference>
<evidence type="ECO:0000256" key="9">
    <source>
        <dbReference type="ARBA" id="ARBA00030615"/>
    </source>
</evidence>
<comment type="subcellular location">
    <subcellularLocation>
        <location evidence="1">Cytoplasm</location>
    </subcellularLocation>
    <subcellularLocation>
        <location evidence="2">Nucleus</location>
        <location evidence="2">Nucleolus</location>
    </subcellularLocation>
</comment>
<feature type="domain" description="K Homology" evidence="10">
    <location>
        <begin position="149"/>
        <end position="195"/>
    </location>
</feature>
<dbReference type="PANTHER" id="PTHR21321:SF1">
    <property type="entry name" value="EXOSOME COMPLEX COMPONENT RRP40"/>
    <property type="match status" value="1"/>
</dbReference>
<dbReference type="Gene3D" id="2.40.50.140">
    <property type="entry name" value="Nucleic acid-binding proteins"/>
    <property type="match status" value="1"/>
</dbReference>
<evidence type="ECO:0000256" key="3">
    <source>
        <dbReference type="ARBA" id="ARBA00007841"/>
    </source>
</evidence>
<dbReference type="SUPFAM" id="SSF110324">
    <property type="entry name" value="Ribosomal L27 protein-like"/>
    <property type="match status" value="1"/>
</dbReference>
<evidence type="ECO:0000256" key="7">
    <source>
        <dbReference type="ARBA" id="ARBA00022884"/>
    </source>
</evidence>
<evidence type="ECO:0000256" key="1">
    <source>
        <dbReference type="ARBA" id="ARBA00004496"/>
    </source>
</evidence>
<dbReference type="InterPro" id="IPR037319">
    <property type="entry name" value="Rrp40_S1"/>
</dbReference>
<dbReference type="InterPro" id="IPR049469">
    <property type="entry name" value="RRP40_KH-I"/>
</dbReference>
<keyword evidence="5" id="KW-0698">rRNA processing</keyword>
<evidence type="ECO:0000313" key="12">
    <source>
        <dbReference type="Proteomes" id="UP000708148"/>
    </source>
</evidence>
<sequence length="231" mass="24125">MSLGASQVLGPGDPVLELPESGEVRIGSGVRLQDGCMAASKAGRLQRTNRGKLWIKGRQKKYIPRVDDAVVGIVRDRLPENFIVDINGPFNADLPLLAFENVTRRNIPALKAGDLVYARVTAADRDLHPVLACTNALGKAAGMGPLSGGMTFSVSSATVASLLAVPPHPALAALGAAFKFEVVVGVNGLCWVDADKLATCVLVANCIRNCEDLGAEEAGAVTKRIVQAMAG</sequence>
<dbReference type="InterPro" id="IPR026699">
    <property type="entry name" value="Exosome_RNA_bind1/RRP40/RRP4"/>
</dbReference>
<evidence type="ECO:0000256" key="6">
    <source>
        <dbReference type="ARBA" id="ARBA00022835"/>
    </source>
</evidence>
<dbReference type="GO" id="GO:0003723">
    <property type="term" value="F:RNA binding"/>
    <property type="evidence" value="ECO:0007669"/>
    <property type="project" value="UniProtKB-KW"/>
</dbReference>
<dbReference type="GO" id="GO:0071034">
    <property type="term" value="P:CUT catabolic process"/>
    <property type="evidence" value="ECO:0007669"/>
    <property type="project" value="TreeGrafter"/>
</dbReference>
<evidence type="ECO:0000256" key="2">
    <source>
        <dbReference type="ARBA" id="ARBA00004604"/>
    </source>
</evidence>
<dbReference type="InterPro" id="IPR012340">
    <property type="entry name" value="NA-bd_OB-fold"/>
</dbReference>
<dbReference type="Gene3D" id="3.30.1370.10">
    <property type="entry name" value="K Homology domain, type 1"/>
    <property type="match status" value="1"/>
</dbReference>
<dbReference type="Proteomes" id="UP000708148">
    <property type="component" value="Unassembled WGS sequence"/>
</dbReference>
<dbReference type="PANTHER" id="PTHR21321">
    <property type="entry name" value="PNAS-3 RELATED"/>
    <property type="match status" value="1"/>
</dbReference>
<evidence type="ECO:0000259" key="10">
    <source>
        <dbReference type="Pfam" id="PF15985"/>
    </source>
</evidence>
<keyword evidence="8" id="KW-0539">Nucleus</keyword>
<dbReference type="EMBL" id="CAJHUC010002925">
    <property type="protein sequence ID" value="CAD7704552.1"/>
    <property type="molecule type" value="Genomic_DNA"/>
</dbReference>
<accession>A0A8S1JE68</accession>
<evidence type="ECO:0000256" key="5">
    <source>
        <dbReference type="ARBA" id="ARBA00022552"/>
    </source>
</evidence>
<gene>
    <name evidence="11" type="ORF">OSTQU699_LOCUS9907</name>
</gene>
<dbReference type="GO" id="GO:0071051">
    <property type="term" value="P:poly(A)-dependent snoRNA 3'-end processing"/>
    <property type="evidence" value="ECO:0007669"/>
    <property type="project" value="TreeGrafter"/>
</dbReference>
<dbReference type="SUPFAM" id="SSF54791">
    <property type="entry name" value="Eukaryotic type KH-domain (KH-domain type I)"/>
    <property type="match status" value="1"/>
</dbReference>
<keyword evidence="12" id="KW-1185">Reference proteome</keyword>
<dbReference type="GO" id="GO:0000467">
    <property type="term" value="P:exonucleolytic trimming to generate mature 3'-end of 5.8S rRNA from tricistronic rRNA transcript (SSU-rRNA, 5.8S rRNA, LSU-rRNA)"/>
    <property type="evidence" value="ECO:0007669"/>
    <property type="project" value="TreeGrafter"/>
</dbReference>
<dbReference type="OrthoDB" id="340500at2759"/>
<evidence type="ECO:0000256" key="4">
    <source>
        <dbReference type="ARBA" id="ARBA00022490"/>
    </source>
</evidence>
<name>A0A8S1JE68_9CHLO</name>